<evidence type="ECO:0000313" key="4">
    <source>
        <dbReference type="Proteomes" id="UP000249688"/>
    </source>
</evidence>
<dbReference type="SUPFAM" id="SSF46565">
    <property type="entry name" value="Chaperone J-domain"/>
    <property type="match status" value="1"/>
</dbReference>
<sequence>MARRASTLRASSPTPAANARGCDAPGCENPGEFRAPRDRSRLRDYYWFCLEHVRAYNQAWDFYKGLSPEEIESQLRDDTGWQRPTWPLGRLGTQGRISPEMLRDPLSVFGEAPPPRQKSAREAPPELRAALDIMGLGWPLTSDELRARYKELAKRLHPDHTGGDKVAEEKLKDINRAYSLLRARLAQMPSVNTSSAKTSSEARADPGVRTPARAAAG</sequence>
<dbReference type="InterPro" id="IPR001623">
    <property type="entry name" value="DnaJ_domain"/>
</dbReference>
<feature type="domain" description="J" evidence="2">
    <location>
        <begin position="129"/>
        <end position="186"/>
    </location>
</feature>
<dbReference type="Pfam" id="PF00226">
    <property type="entry name" value="DnaJ"/>
    <property type="match status" value="1"/>
</dbReference>
<accession>A0A2W7J3N5</accession>
<name>A0A2W7J3N5_9PROT</name>
<dbReference type="RefSeq" id="WP_111398286.1">
    <property type="nucleotide sequence ID" value="NZ_QKYU01000011.1"/>
</dbReference>
<keyword evidence="4" id="KW-1185">Reference proteome</keyword>
<organism evidence="3 4">
    <name type="scientific">Humitalea rosea</name>
    <dbReference type="NCBI Taxonomy" id="990373"/>
    <lineage>
        <taxon>Bacteria</taxon>
        <taxon>Pseudomonadati</taxon>
        <taxon>Pseudomonadota</taxon>
        <taxon>Alphaproteobacteria</taxon>
        <taxon>Acetobacterales</taxon>
        <taxon>Roseomonadaceae</taxon>
        <taxon>Humitalea</taxon>
    </lineage>
</organism>
<dbReference type="Proteomes" id="UP000249688">
    <property type="component" value="Unassembled WGS sequence"/>
</dbReference>
<evidence type="ECO:0000313" key="3">
    <source>
        <dbReference type="EMBL" id="PZW45625.1"/>
    </source>
</evidence>
<dbReference type="SMART" id="SM00271">
    <property type="entry name" value="DnaJ"/>
    <property type="match status" value="1"/>
</dbReference>
<evidence type="ECO:0000259" key="2">
    <source>
        <dbReference type="PROSITE" id="PS50076"/>
    </source>
</evidence>
<dbReference type="InterPro" id="IPR036869">
    <property type="entry name" value="J_dom_sf"/>
</dbReference>
<dbReference type="OrthoDB" id="9786294at2"/>
<feature type="region of interest" description="Disordered" evidence="1">
    <location>
        <begin position="1"/>
        <end position="34"/>
    </location>
</feature>
<feature type="compositionally biased region" description="Polar residues" evidence="1">
    <location>
        <begin position="189"/>
        <end position="199"/>
    </location>
</feature>
<proteinExistence type="predicted"/>
<gene>
    <name evidence="3" type="ORF">C8P66_11140</name>
</gene>
<dbReference type="EMBL" id="QKYU01000011">
    <property type="protein sequence ID" value="PZW45625.1"/>
    <property type="molecule type" value="Genomic_DNA"/>
</dbReference>
<feature type="region of interest" description="Disordered" evidence="1">
    <location>
        <begin position="187"/>
        <end position="217"/>
    </location>
</feature>
<dbReference type="Gene3D" id="1.10.287.110">
    <property type="entry name" value="DnaJ domain"/>
    <property type="match status" value="1"/>
</dbReference>
<protein>
    <submittedName>
        <fullName evidence="3">DnaJ-like protein</fullName>
    </submittedName>
</protein>
<dbReference type="PROSITE" id="PS50076">
    <property type="entry name" value="DNAJ_2"/>
    <property type="match status" value="1"/>
</dbReference>
<dbReference type="AlphaFoldDB" id="A0A2W7J3N5"/>
<reference evidence="3 4" key="1">
    <citation type="submission" date="2018-06" db="EMBL/GenBank/DDBJ databases">
        <title>Genomic Encyclopedia of Archaeal and Bacterial Type Strains, Phase II (KMG-II): from individual species to whole genera.</title>
        <authorList>
            <person name="Goeker M."/>
        </authorList>
    </citation>
    <scope>NUCLEOTIDE SEQUENCE [LARGE SCALE GENOMIC DNA]</scope>
    <source>
        <strain evidence="3 4">DSM 24525</strain>
    </source>
</reference>
<dbReference type="PRINTS" id="PR00625">
    <property type="entry name" value="JDOMAIN"/>
</dbReference>
<dbReference type="CDD" id="cd06257">
    <property type="entry name" value="DnaJ"/>
    <property type="match status" value="1"/>
</dbReference>
<comment type="caution">
    <text evidence="3">The sequence shown here is derived from an EMBL/GenBank/DDBJ whole genome shotgun (WGS) entry which is preliminary data.</text>
</comment>
<evidence type="ECO:0000256" key="1">
    <source>
        <dbReference type="SAM" id="MobiDB-lite"/>
    </source>
</evidence>